<comment type="caution">
    <text evidence="1">The sequence shown here is derived from an EMBL/GenBank/DDBJ whole genome shotgun (WGS) entry which is preliminary data.</text>
</comment>
<dbReference type="OrthoDB" id="6835762at2"/>
<name>A0A2P8VQ20_9ENTR</name>
<dbReference type="InterPro" id="IPR007488">
    <property type="entry name" value="DUF535"/>
</dbReference>
<organism evidence="1 2">
    <name type="scientific">Siccibacter turicensis</name>
    <dbReference type="NCBI Taxonomy" id="357233"/>
    <lineage>
        <taxon>Bacteria</taxon>
        <taxon>Pseudomonadati</taxon>
        <taxon>Pseudomonadota</taxon>
        <taxon>Gammaproteobacteria</taxon>
        <taxon>Enterobacterales</taxon>
        <taxon>Enterobacteriaceae</taxon>
        <taxon>Siccibacter</taxon>
    </lineage>
</organism>
<dbReference type="Pfam" id="PF04393">
    <property type="entry name" value="DUF535"/>
    <property type="match status" value="1"/>
</dbReference>
<protein>
    <submittedName>
        <fullName evidence="1">DUF535 domain-containing protein</fullName>
    </submittedName>
</protein>
<accession>A0A2P8VQ20</accession>
<reference evidence="1 2" key="1">
    <citation type="submission" date="2018-03" db="EMBL/GenBank/DDBJ databases">
        <title>Draft genome sequence of the first documented clinical Siccibacter turicensis isolate in Austria.</title>
        <authorList>
            <person name="Lepuschitz S."/>
            <person name="Pekard-Amenitsch S."/>
            <person name="Haunold R."/>
            <person name="Schill S."/>
            <person name="Mach R."/>
            <person name="Allerberger F."/>
            <person name="Ruppitsch W."/>
            <person name="Forsythe S.J."/>
        </authorList>
    </citation>
    <scope>NUCLEOTIDE SEQUENCE [LARGE SCALE GENOMIC DNA]</scope>
    <source>
        <strain evidence="1 2">6100069499-17</strain>
    </source>
</reference>
<dbReference type="PANTHER" id="PTHR38785:SF1">
    <property type="entry name" value="HOMOLOG OF VIRK"/>
    <property type="match status" value="1"/>
</dbReference>
<dbReference type="Proteomes" id="UP000240212">
    <property type="component" value="Unassembled WGS sequence"/>
</dbReference>
<evidence type="ECO:0000313" key="1">
    <source>
        <dbReference type="EMBL" id="PSN09653.1"/>
    </source>
</evidence>
<keyword evidence="2" id="KW-1185">Reference proteome</keyword>
<dbReference type="STRING" id="1388748.GCA_000463155_01420"/>
<evidence type="ECO:0000313" key="2">
    <source>
        <dbReference type="Proteomes" id="UP000240212"/>
    </source>
</evidence>
<sequence>MSHVIENSAPQERQQSSWQLFVALTTGAWQPAKFWRKPSFRRKFMLRSMLMPFSTRKLLNVLTAHPASQSLLMRQPRLPCRLHRPYLAANLNRKTALDALCFHYQTLSAALSPAQFAAYMSQTGLRLATLTGRDEACYFIDFVTLVSLDKEGESTLVLRDENQTIIAELTFTLCQVDGRNTLFIGGLQGPKPEVPHSVIQQATKSCNGLFPKRLVMEAACALAQHFNLSTILAVSNEAHVYRSLRYRDKKAQLHADYDSFWESLGGERTPQGYYHLPQTIARKPMEEIASKKRAEYRRRYTLLDDMTAQILQAL</sequence>
<gene>
    <name evidence="1" type="ORF">C7G83_02595</name>
</gene>
<dbReference type="GO" id="GO:0006974">
    <property type="term" value="P:DNA damage response"/>
    <property type="evidence" value="ECO:0007669"/>
    <property type="project" value="TreeGrafter"/>
</dbReference>
<dbReference type="EMBL" id="PYEP01000001">
    <property type="protein sequence ID" value="PSN09653.1"/>
    <property type="molecule type" value="Genomic_DNA"/>
</dbReference>
<proteinExistence type="predicted"/>
<dbReference type="AlphaFoldDB" id="A0A2P8VQ20"/>
<dbReference type="RefSeq" id="WP_106876106.1">
    <property type="nucleotide sequence ID" value="NZ_JAXCWX010000002.1"/>
</dbReference>
<dbReference type="PANTHER" id="PTHR38785">
    <property type="entry name" value="HOMOLOG OF VIRK"/>
    <property type="match status" value="1"/>
</dbReference>